<reference evidence="1 2" key="1">
    <citation type="submission" date="2015-04" db="EMBL/GenBank/DDBJ databases">
        <authorList>
            <person name="Syromyatnikov M.Y."/>
            <person name="Popov V.N."/>
        </authorList>
    </citation>
    <scope>NUCLEOTIDE SEQUENCE [LARGE SCALE GENOMIC DNA]</scope>
</reference>
<protein>
    <submittedName>
        <fullName evidence="1">CLUMA_CG006914, isoform A</fullName>
    </submittedName>
</protein>
<organism evidence="1 2">
    <name type="scientific">Clunio marinus</name>
    <dbReference type="NCBI Taxonomy" id="568069"/>
    <lineage>
        <taxon>Eukaryota</taxon>
        <taxon>Metazoa</taxon>
        <taxon>Ecdysozoa</taxon>
        <taxon>Arthropoda</taxon>
        <taxon>Hexapoda</taxon>
        <taxon>Insecta</taxon>
        <taxon>Pterygota</taxon>
        <taxon>Neoptera</taxon>
        <taxon>Endopterygota</taxon>
        <taxon>Diptera</taxon>
        <taxon>Nematocera</taxon>
        <taxon>Chironomoidea</taxon>
        <taxon>Chironomidae</taxon>
        <taxon>Clunio</taxon>
    </lineage>
</organism>
<dbReference type="AlphaFoldDB" id="A0A1J1I0T2"/>
<evidence type="ECO:0000313" key="1">
    <source>
        <dbReference type="EMBL" id="CRK93378.1"/>
    </source>
</evidence>
<accession>A0A1J1I0T2</accession>
<name>A0A1J1I0T2_9DIPT</name>
<sequence>MHLRHKLPWDDLVFCLRIDPSTINLPIGECGRIHMIDKATKIKVKNRNYISNEDICTAQDCKKVESYKSFSKNKVSHPIITTSGFRTPRNEDVERKLKYFNEKFYEAILEFVETEEKKYSEENIRNFRPRESFQGIPTDCEESDWNYLKNSFYNNNNDFMVFYLYSNYRIDHLLWLEQKGELNISEALSKTYGGQAVGNGYNFLVIYHLLPFYLLTNAIIACGYESDYKKWGRLDPDCHFLQRLMYDCDFLTFIPSLRPFLHKDVFIKDATKTNELLKIIFRNIYLFVFLKRKFCSYDDEAFRNDFKASRWFSFK</sequence>
<proteinExistence type="predicted"/>
<dbReference type="EMBL" id="CVRI01000037">
    <property type="protein sequence ID" value="CRK93378.1"/>
    <property type="molecule type" value="Genomic_DNA"/>
</dbReference>
<dbReference type="Proteomes" id="UP000183832">
    <property type="component" value="Unassembled WGS sequence"/>
</dbReference>
<gene>
    <name evidence="1" type="ORF">CLUMA_CG006914</name>
</gene>
<dbReference type="OrthoDB" id="7771326at2759"/>
<keyword evidence="2" id="KW-1185">Reference proteome</keyword>
<evidence type="ECO:0000313" key="2">
    <source>
        <dbReference type="Proteomes" id="UP000183832"/>
    </source>
</evidence>